<dbReference type="Gene3D" id="3.40.50.10420">
    <property type="entry name" value="NagB/RpiA/CoA transferase-like"/>
    <property type="match status" value="1"/>
</dbReference>
<comment type="cofactor">
    <cofactor evidence="5">
        <name>Mg(2+)</name>
        <dbReference type="ChEBI" id="CHEBI:18420"/>
    </cofactor>
</comment>
<evidence type="ECO:0000256" key="1">
    <source>
        <dbReference type="ARBA" id="ARBA00010638"/>
    </source>
</evidence>
<feature type="binding site" evidence="4">
    <location>
        <position position="68"/>
    </location>
    <ligand>
        <name>substrate</name>
    </ligand>
</feature>
<dbReference type="PANTHER" id="PTHR23407">
    <property type="entry name" value="ATPASE INHIBITOR/5-FORMYLTETRAHYDROFOLATE CYCLO-LIGASE"/>
    <property type="match status" value="1"/>
</dbReference>
<keyword evidence="5" id="KW-0479">Metal-binding</keyword>
<dbReference type="RefSeq" id="WP_190618063.1">
    <property type="nucleotide sequence ID" value="NZ_CP061538.1"/>
</dbReference>
<evidence type="ECO:0000256" key="3">
    <source>
        <dbReference type="ARBA" id="ARBA00022840"/>
    </source>
</evidence>
<evidence type="ECO:0000313" key="7">
    <source>
        <dbReference type="Proteomes" id="UP000516421"/>
    </source>
</evidence>
<organism evidence="6 7">
    <name type="scientific">Rothia amarae</name>
    <dbReference type="NCBI Taxonomy" id="169480"/>
    <lineage>
        <taxon>Bacteria</taxon>
        <taxon>Bacillati</taxon>
        <taxon>Actinomycetota</taxon>
        <taxon>Actinomycetes</taxon>
        <taxon>Micrococcales</taxon>
        <taxon>Micrococcaceae</taxon>
        <taxon>Rothia</taxon>
    </lineage>
</organism>
<dbReference type="GO" id="GO:0005524">
    <property type="term" value="F:ATP binding"/>
    <property type="evidence" value="ECO:0007669"/>
    <property type="project" value="UniProtKB-KW"/>
</dbReference>
<keyword evidence="5" id="KW-0460">Magnesium</keyword>
<dbReference type="PANTHER" id="PTHR23407:SF1">
    <property type="entry name" value="5-FORMYLTETRAHYDROFOLATE CYCLO-LIGASE"/>
    <property type="match status" value="1"/>
</dbReference>
<name>A0A7H2BLE1_9MICC</name>
<dbReference type="InterPro" id="IPR024185">
    <property type="entry name" value="FTHF_cligase-like_sf"/>
</dbReference>
<reference evidence="6 7" key="1">
    <citation type="submission" date="2020-09" db="EMBL/GenBank/DDBJ databases">
        <title>Investigation of environmental microbe.</title>
        <authorList>
            <person name="Ou Y."/>
            <person name="Kang Q."/>
        </authorList>
    </citation>
    <scope>NUCLEOTIDE SEQUENCE [LARGE SCALE GENOMIC DNA]</scope>
    <source>
        <strain evidence="6 7">KJZ-9</strain>
    </source>
</reference>
<dbReference type="GO" id="GO:0035999">
    <property type="term" value="P:tetrahydrofolate interconversion"/>
    <property type="evidence" value="ECO:0007669"/>
    <property type="project" value="TreeGrafter"/>
</dbReference>
<dbReference type="GO" id="GO:0009396">
    <property type="term" value="P:folic acid-containing compound biosynthetic process"/>
    <property type="evidence" value="ECO:0007669"/>
    <property type="project" value="TreeGrafter"/>
</dbReference>
<evidence type="ECO:0000256" key="4">
    <source>
        <dbReference type="PIRSR" id="PIRSR006806-1"/>
    </source>
</evidence>
<proteinExistence type="inferred from homology"/>
<dbReference type="EC" id="6.3.3.2" evidence="5"/>
<dbReference type="SUPFAM" id="SSF100950">
    <property type="entry name" value="NagB/RpiA/CoA transferase-like"/>
    <property type="match status" value="1"/>
</dbReference>
<accession>A0A7H2BLE1</accession>
<keyword evidence="6" id="KW-0436">Ligase</keyword>
<feature type="binding site" evidence="4">
    <location>
        <begin position="151"/>
        <end position="159"/>
    </location>
    <ligand>
        <name>ATP</name>
        <dbReference type="ChEBI" id="CHEBI:30616"/>
    </ligand>
</feature>
<comment type="similarity">
    <text evidence="1 5">Belongs to the 5-formyltetrahydrofolate cyclo-ligase family.</text>
</comment>
<dbReference type="Proteomes" id="UP000516421">
    <property type="component" value="Chromosome"/>
</dbReference>
<dbReference type="GO" id="GO:0030272">
    <property type="term" value="F:5-formyltetrahydrofolate cyclo-ligase activity"/>
    <property type="evidence" value="ECO:0007669"/>
    <property type="project" value="UniProtKB-EC"/>
</dbReference>
<gene>
    <name evidence="6" type="ORF">IDM48_03480</name>
</gene>
<evidence type="ECO:0000313" key="6">
    <source>
        <dbReference type="EMBL" id="QNV40487.1"/>
    </source>
</evidence>
<keyword evidence="2 4" id="KW-0547">Nucleotide-binding</keyword>
<feature type="binding site" evidence="4">
    <location>
        <position position="73"/>
    </location>
    <ligand>
        <name>substrate</name>
    </ligand>
</feature>
<dbReference type="InterPro" id="IPR037171">
    <property type="entry name" value="NagB/RpiA_transferase-like"/>
</dbReference>
<sequence length="209" mass="23258">MMSPSHPNTAEKIAADKKLLRASIRARRAAALPHPPQWSKNFEQNMKDIVHEACQQLGQTHLTIAAYLPVDVEPPLIPGLTALSEAGHTILVPRVEPQRQLSWVRWTPETEFAKNSMGIEEPLGEKLDTQAFLDAHVHFVPALAYDVNGARLGQGGGYYDRFLTEEIAKSPFTFGVVFAREILDALPTDTWDSHLEQVLTEEGITKLKS</sequence>
<keyword evidence="7" id="KW-1185">Reference proteome</keyword>
<dbReference type="EMBL" id="CP061538">
    <property type="protein sequence ID" value="QNV40487.1"/>
    <property type="molecule type" value="Genomic_DNA"/>
</dbReference>
<dbReference type="NCBIfam" id="TIGR02727">
    <property type="entry name" value="MTHFS_bact"/>
    <property type="match status" value="1"/>
</dbReference>
<dbReference type="AlphaFoldDB" id="A0A7H2BLE1"/>
<dbReference type="GO" id="GO:0046872">
    <property type="term" value="F:metal ion binding"/>
    <property type="evidence" value="ECO:0007669"/>
    <property type="project" value="UniProtKB-KW"/>
</dbReference>
<evidence type="ECO:0000256" key="2">
    <source>
        <dbReference type="ARBA" id="ARBA00022741"/>
    </source>
</evidence>
<dbReference type="InterPro" id="IPR002698">
    <property type="entry name" value="FTHF_cligase"/>
</dbReference>
<dbReference type="Pfam" id="PF01812">
    <property type="entry name" value="5-FTHF_cyc-lig"/>
    <property type="match status" value="1"/>
</dbReference>
<dbReference type="PIRSF" id="PIRSF006806">
    <property type="entry name" value="FTHF_cligase"/>
    <property type="match status" value="1"/>
</dbReference>
<protein>
    <recommendedName>
        <fullName evidence="5">5-formyltetrahydrofolate cyclo-ligase</fullName>
        <ecNumber evidence="5">6.3.3.2</ecNumber>
    </recommendedName>
</protein>
<keyword evidence="3 4" id="KW-0067">ATP-binding</keyword>
<feature type="binding site" evidence="4">
    <location>
        <begin position="17"/>
        <end position="21"/>
    </location>
    <ligand>
        <name>ATP</name>
        <dbReference type="ChEBI" id="CHEBI:30616"/>
    </ligand>
</feature>
<evidence type="ECO:0000256" key="5">
    <source>
        <dbReference type="RuleBase" id="RU361279"/>
    </source>
</evidence>
<comment type="catalytic activity">
    <reaction evidence="5">
        <text>(6S)-5-formyl-5,6,7,8-tetrahydrofolate + ATP = (6R)-5,10-methenyltetrahydrofolate + ADP + phosphate</text>
        <dbReference type="Rhea" id="RHEA:10488"/>
        <dbReference type="ChEBI" id="CHEBI:30616"/>
        <dbReference type="ChEBI" id="CHEBI:43474"/>
        <dbReference type="ChEBI" id="CHEBI:57455"/>
        <dbReference type="ChEBI" id="CHEBI:57457"/>
        <dbReference type="ChEBI" id="CHEBI:456216"/>
        <dbReference type="EC" id="6.3.3.2"/>
    </reaction>
</comment>
<dbReference type="KEGG" id="rama:IDM48_03480"/>